<accession>A0A8X6MHV6</accession>
<comment type="caution">
    <text evidence="1">The sequence shown here is derived from an EMBL/GenBank/DDBJ whole genome shotgun (WGS) entry which is preliminary data.</text>
</comment>
<sequence length="81" mass="9862">MERRYESIINGSCMGEISEEKLCPQRITEKERLKGDWEKQGFYTTIYQRIEREFFPCIRYNTDSEQAWDILKSNFEKQLQV</sequence>
<dbReference type="OrthoDB" id="10462598at2759"/>
<name>A0A8X6MHV6_9ARAC</name>
<dbReference type="AlphaFoldDB" id="A0A8X6MHV6"/>
<evidence type="ECO:0000313" key="1">
    <source>
        <dbReference type="EMBL" id="GFS54743.1"/>
    </source>
</evidence>
<proteinExistence type="predicted"/>
<dbReference type="EMBL" id="BMAV01026949">
    <property type="protein sequence ID" value="GFS54743.1"/>
    <property type="molecule type" value="Genomic_DNA"/>
</dbReference>
<evidence type="ECO:0000313" key="2">
    <source>
        <dbReference type="Proteomes" id="UP000886998"/>
    </source>
</evidence>
<reference evidence="1" key="1">
    <citation type="submission" date="2020-08" db="EMBL/GenBank/DDBJ databases">
        <title>Multicomponent nature underlies the extraordinary mechanical properties of spider dragline silk.</title>
        <authorList>
            <person name="Kono N."/>
            <person name="Nakamura H."/>
            <person name="Mori M."/>
            <person name="Yoshida Y."/>
            <person name="Ohtoshi R."/>
            <person name="Malay A.D."/>
            <person name="Moran D.A.P."/>
            <person name="Tomita M."/>
            <person name="Numata K."/>
            <person name="Arakawa K."/>
        </authorList>
    </citation>
    <scope>NUCLEOTIDE SEQUENCE</scope>
</reference>
<dbReference type="Proteomes" id="UP000886998">
    <property type="component" value="Unassembled WGS sequence"/>
</dbReference>
<gene>
    <name evidence="1" type="ORF">TNIN_484261</name>
</gene>
<protein>
    <submittedName>
        <fullName evidence="1">Uncharacterized protein</fullName>
    </submittedName>
</protein>
<keyword evidence="2" id="KW-1185">Reference proteome</keyword>
<organism evidence="1 2">
    <name type="scientific">Trichonephila inaurata madagascariensis</name>
    <dbReference type="NCBI Taxonomy" id="2747483"/>
    <lineage>
        <taxon>Eukaryota</taxon>
        <taxon>Metazoa</taxon>
        <taxon>Ecdysozoa</taxon>
        <taxon>Arthropoda</taxon>
        <taxon>Chelicerata</taxon>
        <taxon>Arachnida</taxon>
        <taxon>Araneae</taxon>
        <taxon>Araneomorphae</taxon>
        <taxon>Entelegynae</taxon>
        <taxon>Araneoidea</taxon>
        <taxon>Nephilidae</taxon>
        <taxon>Trichonephila</taxon>
        <taxon>Trichonephila inaurata</taxon>
    </lineage>
</organism>